<dbReference type="GO" id="GO:0006302">
    <property type="term" value="P:double-strand break repair"/>
    <property type="evidence" value="ECO:0007669"/>
    <property type="project" value="InterPro"/>
</dbReference>
<dbReference type="GO" id="GO:0008270">
    <property type="term" value="F:zinc ion binding"/>
    <property type="evidence" value="ECO:0007669"/>
    <property type="project" value="UniProtKB-UniRule"/>
</dbReference>
<comment type="similarity">
    <text evidence="8">Belongs to the helicase family. PriA subfamily.</text>
</comment>
<comment type="caution">
    <text evidence="8">As this protein does not have any detectable helicase domains, it probably does not have helicase activity.</text>
</comment>
<dbReference type="SUPFAM" id="SSF52540">
    <property type="entry name" value="P-loop containing nucleoside triphosphate hydrolases"/>
    <property type="match status" value="1"/>
</dbReference>
<dbReference type="InterPro" id="IPR041222">
    <property type="entry name" value="PriA_3primeBD"/>
</dbReference>
<keyword evidence="1 8" id="KW-0639">Primosome</keyword>
<dbReference type="RefSeq" id="WP_183357480.1">
    <property type="nucleotide sequence ID" value="NZ_BAABKR010000001.1"/>
</dbReference>
<dbReference type="GO" id="GO:0003677">
    <property type="term" value="F:DNA binding"/>
    <property type="evidence" value="ECO:0007669"/>
    <property type="project" value="UniProtKB-UniRule"/>
</dbReference>
<feature type="binding site" evidence="8">
    <location>
        <position position="425"/>
    </location>
    <ligand>
        <name>Zn(2+)</name>
        <dbReference type="ChEBI" id="CHEBI:29105"/>
        <label>2</label>
    </ligand>
</feature>
<feature type="domain" description="Primosomal protein N' 3' DNA-binding" evidence="10">
    <location>
        <begin position="43"/>
        <end position="141"/>
    </location>
</feature>
<evidence type="ECO:0000256" key="3">
    <source>
        <dbReference type="ARBA" id="ARBA00022723"/>
    </source>
</evidence>
<feature type="binding site" evidence="8">
    <location>
        <position position="437"/>
    </location>
    <ligand>
        <name>Zn(2+)</name>
        <dbReference type="ChEBI" id="CHEBI:29105"/>
        <label>1</label>
    </ligand>
</feature>
<comment type="function">
    <text evidence="8">Initiates the restart of stalled replication forks, which reloads the replicative helicase on sites other than the origin of replication. Recognizes and binds to abandoned replication forks and remodels them to uncover a helicase loading site. Promotes assembly of the primosome at these replication forks.</text>
</comment>
<dbReference type="GO" id="GO:0043138">
    <property type="term" value="F:3'-5' DNA helicase activity"/>
    <property type="evidence" value="ECO:0007669"/>
    <property type="project" value="TreeGrafter"/>
</dbReference>
<reference evidence="11 12" key="1">
    <citation type="submission" date="2020-08" db="EMBL/GenBank/DDBJ databases">
        <title>Sequencing the genomes of 1000 actinobacteria strains.</title>
        <authorList>
            <person name="Klenk H.-P."/>
        </authorList>
    </citation>
    <scope>NUCLEOTIDE SEQUENCE [LARGE SCALE GENOMIC DNA]</scope>
    <source>
        <strain evidence="11 12">DSM 28238</strain>
    </source>
</reference>
<dbReference type="Gene3D" id="3.40.50.300">
    <property type="entry name" value="P-loop containing nucleotide triphosphate hydrolases"/>
    <property type="match status" value="1"/>
</dbReference>
<dbReference type="HAMAP" id="MF_00983">
    <property type="entry name" value="PriA"/>
    <property type="match status" value="1"/>
</dbReference>
<keyword evidence="4 8" id="KW-0547">Nucleotide-binding</keyword>
<dbReference type="GO" id="GO:0006270">
    <property type="term" value="P:DNA replication initiation"/>
    <property type="evidence" value="ECO:0007669"/>
    <property type="project" value="TreeGrafter"/>
</dbReference>
<keyword evidence="12" id="KW-1185">Reference proteome</keyword>
<gene>
    <name evidence="8" type="primary">priA</name>
    <name evidence="11" type="ORF">FHX47_000711</name>
</gene>
<feature type="binding site" evidence="8">
    <location>
        <position position="428"/>
    </location>
    <ligand>
        <name>Zn(2+)</name>
        <dbReference type="ChEBI" id="CHEBI:29105"/>
        <label>2</label>
    </ligand>
</feature>
<feature type="binding site" evidence="8">
    <location>
        <position position="404"/>
    </location>
    <ligand>
        <name>Zn(2+)</name>
        <dbReference type="ChEBI" id="CHEBI:29105"/>
        <label>2</label>
    </ligand>
</feature>
<organism evidence="11 12">
    <name type="scientific">Garicola koreensis</name>
    <dbReference type="NCBI Taxonomy" id="1262554"/>
    <lineage>
        <taxon>Bacteria</taxon>
        <taxon>Bacillati</taxon>
        <taxon>Actinomycetota</taxon>
        <taxon>Actinomycetes</taxon>
        <taxon>Micrococcales</taxon>
        <taxon>Micrococcaceae</taxon>
        <taxon>Garicola</taxon>
    </lineage>
</organism>
<keyword evidence="11" id="KW-0378">Hydrolase</keyword>
<evidence type="ECO:0000256" key="7">
    <source>
        <dbReference type="ARBA" id="ARBA00023125"/>
    </source>
</evidence>
<feature type="binding site" evidence="8">
    <location>
        <position position="395"/>
    </location>
    <ligand>
        <name>Zn(2+)</name>
        <dbReference type="ChEBI" id="CHEBI:29105"/>
        <label>1</label>
    </ligand>
</feature>
<dbReference type="GO" id="GO:0006310">
    <property type="term" value="P:DNA recombination"/>
    <property type="evidence" value="ECO:0007669"/>
    <property type="project" value="InterPro"/>
</dbReference>
<dbReference type="GO" id="GO:0006269">
    <property type="term" value="P:DNA replication, synthesis of primer"/>
    <property type="evidence" value="ECO:0007669"/>
    <property type="project" value="UniProtKB-KW"/>
</dbReference>
<accession>A0A7W5Y0D1</accession>
<dbReference type="Pfam" id="PF17764">
    <property type="entry name" value="PriA_3primeBD"/>
    <property type="match status" value="1"/>
</dbReference>
<evidence type="ECO:0000256" key="6">
    <source>
        <dbReference type="ARBA" id="ARBA00022840"/>
    </source>
</evidence>
<comment type="caution">
    <text evidence="11">The sequence shown here is derived from an EMBL/GenBank/DDBJ whole genome shotgun (WGS) entry which is preliminary data.</text>
</comment>
<evidence type="ECO:0000256" key="2">
    <source>
        <dbReference type="ARBA" id="ARBA00022705"/>
    </source>
</evidence>
<keyword evidence="3 8" id="KW-0479">Metal-binding</keyword>
<dbReference type="AlphaFoldDB" id="A0A7W5Y0D1"/>
<keyword evidence="2 8" id="KW-0235">DNA replication</keyword>
<sequence length="671" mass="72435">MSTQQPHSEDGRSRQPALLDSLAAPAVSALPAGSAQQQPVAQVLLETAVPHLDRPFDYAVPMDFDEKVVPGCRVKVRFSGREMSGYVLSRTQQSSTGVRLSLLSKVVSPLPLLAGQIHQLAEQVAQRYAGVTADVLRAAIPARAARVEKEFSSLAPPQTQPHPEEPGPRQAGLALKGYGEQGPAHLILQAVQQTLADDGDAVVVVPDQRDVEQVAGLLEAELGEEAVARLTAEMGPTPRYRAYLRLRFGQAQVAVGTRSAIFAPVARPKLIVMLDDDDPSHAEPRAPYHHAREVALLRSVQTGAGLLFLSTARSLEVQRLAERGWLQELAPQGRTRRAAAPLVRATSDSYTQERDPSAHRARMPHTAYRAAREGLEHGPVLVQVGRAGFVPAVLCQRCRSRQQCPDCYGPLALPGNYAQSRALRCRWCGLHHRQHRCAECGHTSFLAAARGADRTAQELGRAFPNIPVVSSTGDQPVETIGELPALVVSTPGVEPAPATGYSAALLLDGDAQLAREGLDVPRRVLARWFKAASLVRGHSSDPAQSGTVVVTASQDELTGALVRWDPVGYARDELYRRLELGLPPAKRMLSLTGDPAEAQALISEVELPQGVEWIGPAPVEEGRHRWLLFFSFAQAGDVIAEIRRARRTSSATPTGGRALRIGVDDVATLQF</sequence>
<dbReference type="Gene3D" id="3.40.1440.60">
    <property type="entry name" value="PriA, 3(prime) DNA-binding domain"/>
    <property type="match status" value="1"/>
</dbReference>
<evidence type="ECO:0000256" key="5">
    <source>
        <dbReference type="ARBA" id="ARBA00022833"/>
    </source>
</evidence>
<feature type="region of interest" description="Disordered" evidence="9">
    <location>
        <begin position="337"/>
        <end position="362"/>
    </location>
</feature>
<dbReference type="GO" id="GO:0016787">
    <property type="term" value="F:hydrolase activity"/>
    <property type="evidence" value="ECO:0007669"/>
    <property type="project" value="UniProtKB-KW"/>
</dbReference>
<protein>
    <recommendedName>
        <fullName evidence="8">Probable replication restart protein PriA</fullName>
    </recommendedName>
    <alternativeName>
        <fullName evidence="8">Putative ATP-dependent DNA helicase PriA</fullName>
    </alternativeName>
</protein>
<evidence type="ECO:0000313" key="11">
    <source>
        <dbReference type="EMBL" id="MBB3667118.1"/>
    </source>
</evidence>
<feature type="binding site" evidence="8">
    <location>
        <position position="407"/>
    </location>
    <ligand>
        <name>Zn(2+)</name>
        <dbReference type="ChEBI" id="CHEBI:29105"/>
        <label>2</label>
    </ligand>
</feature>
<evidence type="ECO:0000259" key="10">
    <source>
        <dbReference type="Pfam" id="PF17764"/>
    </source>
</evidence>
<evidence type="ECO:0000256" key="9">
    <source>
        <dbReference type="SAM" id="MobiDB-lite"/>
    </source>
</evidence>
<dbReference type="InterPro" id="IPR042115">
    <property type="entry name" value="PriA_3primeBD_sf"/>
</dbReference>
<evidence type="ECO:0000256" key="1">
    <source>
        <dbReference type="ARBA" id="ARBA00022515"/>
    </source>
</evidence>
<dbReference type="InterPro" id="IPR005259">
    <property type="entry name" value="PriA"/>
</dbReference>
<comment type="subunit">
    <text evidence="8">Component of the replication restart primosome.</text>
</comment>
<dbReference type="GO" id="GO:1990077">
    <property type="term" value="C:primosome complex"/>
    <property type="evidence" value="ECO:0007669"/>
    <property type="project" value="UniProtKB-UniRule"/>
</dbReference>
<dbReference type="EMBL" id="JACIBT010000001">
    <property type="protein sequence ID" value="MBB3667118.1"/>
    <property type="molecule type" value="Genomic_DNA"/>
</dbReference>
<feature type="region of interest" description="Disordered" evidence="9">
    <location>
        <begin position="150"/>
        <end position="175"/>
    </location>
</feature>
<evidence type="ECO:0000256" key="8">
    <source>
        <dbReference type="HAMAP-Rule" id="MF_00983"/>
    </source>
</evidence>
<feature type="binding site" evidence="8">
    <location>
        <position position="440"/>
    </location>
    <ligand>
        <name>Zn(2+)</name>
        <dbReference type="ChEBI" id="CHEBI:29105"/>
        <label>1</label>
    </ligand>
</feature>
<keyword evidence="7 8" id="KW-0238">DNA-binding</keyword>
<dbReference type="InterPro" id="IPR027417">
    <property type="entry name" value="P-loop_NTPase"/>
</dbReference>
<dbReference type="Proteomes" id="UP000547528">
    <property type="component" value="Unassembled WGS sequence"/>
</dbReference>
<proteinExistence type="inferred from homology"/>
<dbReference type="PANTHER" id="PTHR30580">
    <property type="entry name" value="PRIMOSOMAL PROTEIN N"/>
    <property type="match status" value="1"/>
</dbReference>
<name>A0A7W5Y0D1_9MICC</name>
<feature type="binding site" evidence="8">
    <location>
        <position position="398"/>
    </location>
    <ligand>
        <name>Zn(2+)</name>
        <dbReference type="ChEBI" id="CHEBI:29105"/>
        <label>1</label>
    </ligand>
</feature>
<comment type="cofactor">
    <cofactor evidence="8">
        <name>Zn(2+)</name>
        <dbReference type="ChEBI" id="CHEBI:29105"/>
    </cofactor>
    <text evidence="8">Binds 2 zinc ions per subunit.</text>
</comment>
<keyword evidence="6 8" id="KW-0067">ATP-binding</keyword>
<evidence type="ECO:0000313" key="12">
    <source>
        <dbReference type="Proteomes" id="UP000547528"/>
    </source>
</evidence>
<dbReference type="GO" id="GO:0005524">
    <property type="term" value="F:ATP binding"/>
    <property type="evidence" value="ECO:0007669"/>
    <property type="project" value="UniProtKB-UniRule"/>
</dbReference>
<keyword evidence="5 8" id="KW-0862">Zinc</keyword>
<dbReference type="PANTHER" id="PTHR30580:SF0">
    <property type="entry name" value="PRIMOSOMAL PROTEIN N"/>
    <property type="match status" value="1"/>
</dbReference>
<evidence type="ECO:0000256" key="4">
    <source>
        <dbReference type="ARBA" id="ARBA00022741"/>
    </source>
</evidence>